<protein>
    <submittedName>
        <fullName evidence="4">YgcG family protein</fullName>
    </submittedName>
</protein>
<feature type="transmembrane region" description="Helical" evidence="2">
    <location>
        <begin position="205"/>
        <end position="223"/>
    </location>
</feature>
<evidence type="ECO:0000256" key="2">
    <source>
        <dbReference type="SAM" id="Phobius"/>
    </source>
</evidence>
<keyword evidence="5" id="KW-1185">Reference proteome</keyword>
<evidence type="ECO:0000256" key="1">
    <source>
        <dbReference type="SAM" id="MobiDB-lite"/>
    </source>
</evidence>
<dbReference type="Pfam" id="PF04536">
    <property type="entry name" value="TPM_phosphatase"/>
    <property type="match status" value="1"/>
</dbReference>
<feature type="transmembrane region" description="Helical" evidence="2">
    <location>
        <begin position="229"/>
        <end position="246"/>
    </location>
</feature>
<name>A0ABW9RV77_9BACT</name>
<evidence type="ECO:0000313" key="4">
    <source>
        <dbReference type="EMBL" id="MTI28139.1"/>
    </source>
</evidence>
<reference evidence="4 5" key="1">
    <citation type="submission" date="2019-02" db="EMBL/GenBank/DDBJ databases">
        <authorList>
            <person name="Goldberg S.R."/>
            <person name="Haltli B.A."/>
            <person name="Correa H."/>
            <person name="Russell K.G."/>
        </authorList>
    </citation>
    <scope>NUCLEOTIDE SEQUENCE [LARGE SCALE GENOMIC DNA]</scope>
    <source>
        <strain evidence="4 5">JCM 16186</strain>
    </source>
</reference>
<feature type="domain" description="TPM" evidence="3">
    <location>
        <begin position="28"/>
        <end position="151"/>
    </location>
</feature>
<keyword evidence="2" id="KW-0812">Transmembrane</keyword>
<dbReference type="EMBL" id="SMLW01000654">
    <property type="protein sequence ID" value="MTI28139.1"/>
    <property type="molecule type" value="Genomic_DNA"/>
</dbReference>
<sequence>MRYLLLMALFISGLTIQAREVPYLSGRVVDEVGVLDQETVSYLNNLLKVHEDSTSNQIAILIIQSLEGEVLEDYSLKVAETWALGQKNKDNGVLLLISLGDRKLRIEVGYGLEGALTDALSSQIIRNEITPAFRIDDYSEGIRAGAEAIIAAIKGEYTADMASTDFSDMNAEIPWYFRLFMGGIFLIVVGTFTYLALFSKGCSGWGLYVFLIPFYLTFPMFIFGVTVGSVLFLLYFFGFLFLKIFYFKTPAGKKFYDSRATSIASRSSSSGSGWSSGGSSFSGGGGSFGGGGSSGSW</sequence>
<comment type="caution">
    <text evidence="4">The sequence shown here is derived from an EMBL/GenBank/DDBJ whole genome shotgun (WGS) entry which is preliminary data.</text>
</comment>
<evidence type="ECO:0000259" key="3">
    <source>
        <dbReference type="Pfam" id="PF04536"/>
    </source>
</evidence>
<dbReference type="PANTHER" id="PTHR30373:SF2">
    <property type="entry name" value="UPF0603 PROTEIN YGCG"/>
    <property type="match status" value="1"/>
</dbReference>
<feature type="compositionally biased region" description="Gly residues" evidence="1">
    <location>
        <begin position="274"/>
        <end position="297"/>
    </location>
</feature>
<dbReference type="InterPro" id="IPR007621">
    <property type="entry name" value="TPM_dom"/>
</dbReference>
<proteinExistence type="predicted"/>
<accession>A0ABW9RV77</accession>
<feature type="region of interest" description="Disordered" evidence="1">
    <location>
        <begin position="264"/>
        <end position="297"/>
    </location>
</feature>
<dbReference type="PANTHER" id="PTHR30373">
    <property type="entry name" value="UPF0603 PROTEIN YGCG"/>
    <property type="match status" value="1"/>
</dbReference>
<gene>
    <name evidence="4" type="ORF">E1163_24495</name>
</gene>
<dbReference type="Gene3D" id="3.10.310.50">
    <property type="match status" value="1"/>
</dbReference>
<feature type="transmembrane region" description="Helical" evidence="2">
    <location>
        <begin position="175"/>
        <end position="198"/>
    </location>
</feature>
<keyword evidence="2" id="KW-1133">Transmembrane helix</keyword>
<dbReference type="RefSeq" id="WP_155175359.1">
    <property type="nucleotide sequence ID" value="NZ_BAAAFL010000012.1"/>
</dbReference>
<dbReference type="Proteomes" id="UP000798808">
    <property type="component" value="Unassembled WGS sequence"/>
</dbReference>
<evidence type="ECO:0000313" key="5">
    <source>
        <dbReference type="Proteomes" id="UP000798808"/>
    </source>
</evidence>
<organism evidence="4 5">
    <name type="scientific">Fulvivirga kasyanovii</name>
    <dbReference type="NCBI Taxonomy" id="396812"/>
    <lineage>
        <taxon>Bacteria</taxon>
        <taxon>Pseudomonadati</taxon>
        <taxon>Bacteroidota</taxon>
        <taxon>Cytophagia</taxon>
        <taxon>Cytophagales</taxon>
        <taxon>Fulvivirgaceae</taxon>
        <taxon>Fulvivirga</taxon>
    </lineage>
</organism>
<keyword evidence="2" id="KW-0472">Membrane</keyword>